<evidence type="ECO:0000256" key="5">
    <source>
        <dbReference type="ARBA" id="ARBA00022723"/>
    </source>
</evidence>
<evidence type="ECO:0000313" key="12">
    <source>
        <dbReference type="Proteomes" id="UP000235584"/>
    </source>
</evidence>
<dbReference type="GO" id="GO:0020037">
    <property type="term" value="F:heme binding"/>
    <property type="evidence" value="ECO:0007669"/>
    <property type="project" value="TreeGrafter"/>
</dbReference>
<evidence type="ECO:0000256" key="2">
    <source>
        <dbReference type="ARBA" id="ARBA00009288"/>
    </source>
</evidence>
<keyword evidence="6" id="KW-0732">Signal</keyword>
<dbReference type="InterPro" id="IPR036280">
    <property type="entry name" value="Multihaem_cyt_sf"/>
</dbReference>
<dbReference type="GO" id="GO:0042279">
    <property type="term" value="F:nitrite reductase (cytochrome, ammonia-forming) activity"/>
    <property type="evidence" value="ECO:0007669"/>
    <property type="project" value="UniProtKB-EC"/>
</dbReference>
<dbReference type="PANTHER" id="PTHR30633:SF0">
    <property type="entry name" value="CYTOCHROME C-552"/>
    <property type="match status" value="1"/>
</dbReference>
<evidence type="ECO:0000256" key="7">
    <source>
        <dbReference type="ARBA" id="ARBA00022837"/>
    </source>
</evidence>
<evidence type="ECO:0000313" key="11">
    <source>
        <dbReference type="EMBL" id="AUN99257.1"/>
    </source>
</evidence>
<reference evidence="11 12" key="1">
    <citation type="submission" date="2018-01" db="EMBL/GenBank/DDBJ databases">
        <title>Complete genome sequence of Bacteriovorax stolpii DSM12778.</title>
        <authorList>
            <person name="Tang B."/>
            <person name="Chang J."/>
        </authorList>
    </citation>
    <scope>NUCLEOTIDE SEQUENCE [LARGE SCALE GENOMIC DNA]</scope>
    <source>
        <strain evidence="11 12">DSM 12778</strain>
    </source>
</reference>
<dbReference type="GO" id="GO:0046872">
    <property type="term" value="F:metal ion binding"/>
    <property type="evidence" value="ECO:0007669"/>
    <property type="project" value="UniProtKB-KW"/>
</dbReference>
<evidence type="ECO:0000256" key="8">
    <source>
        <dbReference type="ARBA" id="ARBA00023002"/>
    </source>
</evidence>
<evidence type="ECO:0000256" key="4">
    <source>
        <dbReference type="ARBA" id="ARBA00022617"/>
    </source>
</evidence>
<dbReference type="Proteomes" id="UP000235584">
    <property type="component" value="Chromosome"/>
</dbReference>
<dbReference type="KEGG" id="bsto:C0V70_14315"/>
<dbReference type="SUPFAM" id="SSF48695">
    <property type="entry name" value="Multiheme cytochromes"/>
    <property type="match status" value="1"/>
</dbReference>
<dbReference type="Gene3D" id="1.10.1130.10">
    <property type="entry name" value="Flavocytochrome C3, Chain A"/>
    <property type="match status" value="1"/>
</dbReference>
<evidence type="ECO:0000256" key="1">
    <source>
        <dbReference type="ARBA" id="ARBA00004196"/>
    </source>
</evidence>
<dbReference type="Pfam" id="PF02335">
    <property type="entry name" value="Cytochrom_C552"/>
    <property type="match status" value="1"/>
</dbReference>
<dbReference type="InterPro" id="IPR003321">
    <property type="entry name" value="Cyt_c552"/>
</dbReference>
<dbReference type="AlphaFoldDB" id="A0A2K9NUV0"/>
<proteinExistence type="inferred from homology"/>
<keyword evidence="7" id="KW-0106">Calcium</keyword>
<evidence type="ECO:0000256" key="3">
    <source>
        <dbReference type="ARBA" id="ARBA00011887"/>
    </source>
</evidence>
<dbReference type="GO" id="GO:0030288">
    <property type="term" value="C:outer membrane-bounded periplasmic space"/>
    <property type="evidence" value="ECO:0007669"/>
    <property type="project" value="TreeGrafter"/>
</dbReference>
<comment type="catalytic activity">
    <reaction evidence="10">
        <text>6 Fe(III)-[cytochrome c] + NH4(+) + 2 H2O = 6 Fe(II)-[cytochrome c] + nitrite + 8 H(+)</text>
        <dbReference type="Rhea" id="RHEA:13089"/>
        <dbReference type="Rhea" id="RHEA-COMP:10350"/>
        <dbReference type="Rhea" id="RHEA-COMP:14399"/>
        <dbReference type="ChEBI" id="CHEBI:15377"/>
        <dbReference type="ChEBI" id="CHEBI:15378"/>
        <dbReference type="ChEBI" id="CHEBI:16301"/>
        <dbReference type="ChEBI" id="CHEBI:28938"/>
        <dbReference type="ChEBI" id="CHEBI:29033"/>
        <dbReference type="ChEBI" id="CHEBI:29034"/>
        <dbReference type="EC" id="1.7.2.2"/>
    </reaction>
</comment>
<dbReference type="PANTHER" id="PTHR30633">
    <property type="entry name" value="CYTOCHROME C-552 RESPIRATORY NITRITE REDUCTASE"/>
    <property type="match status" value="1"/>
</dbReference>
<comment type="similarity">
    <text evidence="2">Belongs to the cytochrome c-552 family.</text>
</comment>
<keyword evidence="8" id="KW-0560">Oxidoreductase</keyword>
<dbReference type="RefSeq" id="WP_102244548.1">
    <property type="nucleotide sequence ID" value="NZ_CP025704.1"/>
</dbReference>
<organism evidence="11 12">
    <name type="scientific">Bacteriovorax stolpii</name>
    <name type="common">Bdellovibrio stolpii</name>
    <dbReference type="NCBI Taxonomy" id="960"/>
    <lineage>
        <taxon>Bacteria</taxon>
        <taxon>Pseudomonadati</taxon>
        <taxon>Bdellovibrionota</taxon>
        <taxon>Bacteriovoracia</taxon>
        <taxon>Bacteriovoracales</taxon>
        <taxon>Bacteriovoracaceae</taxon>
        <taxon>Bacteriovorax</taxon>
    </lineage>
</organism>
<dbReference type="PIRSF" id="PIRSF000243">
    <property type="entry name" value="Cyt_c552"/>
    <property type="match status" value="1"/>
</dbReference>
<comment type="subcellular location">
    <subcellularLocation>
        <location evidence="1">Cell envelope</location>
    </subcellularLocation>
</comment>
<name>A0A2K9NUV0_BACTC</name>
<gene>
    <name evidence="11" type="ORF">C0V70_14315</name>
</gene>
<keyword evidence="5" id="KW-0479">Metal-binding</keyword>
<evidence type="ECO:0000256" key="10">
    <source>
        <dbReference type="ARBA" id="ARBA00049131"/>
    </source>
</evidence>
<evidence type="ECO:0000256" key="9">
    <source>
        <dbReference type="ARBA" id="ARBA00023004"/>
    </source>
</evidence>
<dbReference type="EC" id="1.7.2.2" evidence="3"/>
<dbReference type="CDD" id="cd00548">
    <property type="entry name" value="NrfA-like"/>
    <property type="match status" value="1"/>
</dbReference>
<keyword evidence="9" id="KW-0408">Iron</keyword>
<keyword evidence="4" id="KW-0349">Heme</keyword>
<keyword evidence="12" id="KW-1185">Reference proteome</keyword>
<protein>
    <recommendedName>
        <fullName evidence="3">nitrite reductase (cytochrome; ammonia-forming)</fullName>
        <ecNumber evidence="3">1.7.2.2</ecNumber>
    </recommendedName>
</protein>
<dbReference type="Gene3D" id="1.20.140.10">
    <property type="entry name" value="Butyryl-CoA Dehydrogenase, subunit A, domain 3"/>
    <property type="match status" value="1"/>
</dbReference>
<evidence type="ECO:0000256" key="6">
    <source>
        <dbReference type="ARBA" id="ARBA00022729"/>
    </source>
</evidence>
<sequence length="447" mass="50932">MNKKQLALIVVVFTIVGAGIGFLATDIAVKKSEQKNPFFRVVEISPLEDDPAVWGKNFPLQYDTYLRTVDQVRTKHGGSESIPRMPSSADPRDHVAQDKLKEDPRLKMMWLGYAFSKDFREERGHAYMLEDQLFTGRQQVPQPGACLNCHASTYPMMYKLGDGDIQKGFEIMNKMPYHEAAKGVKHPVSCIDCHDSQSMQLRVTRPAFMEGIAKYKATLGVQKYEVNKMATRQEMRTFVCAQCHVEYYFKGTEKRLTFPWDKGIKGDEILKEYQENGHKDWIHVETKAPVLKAQHPEFEMFSQGVHAKSGVSCVDCHMPYQRVGAMKITDHQARSPLLNINKSCQTCHHSPESELLSKVELIQSRHLEMRNRALDALMAFITDLKNAQAKNFDPAKVKKAQNLQREAQFLIDFVEAENSAGFHAPQEAARLMVQALDKIREGQLILK</sequence>
<dbReference type="EMBL" id="CP025704">
    <property type="protein sequence ID" value="AUN99257.1"/>
    <property type="molecule type" value="Genomic_DNA"/>
</dbReference>
<dbReference type="GO" id="GO:0019645">
    <property type="term" value="P:anaerobic electron transport chain"/>
    <property type="evidence" value="ECO:0007669"/>
    <property type="project" value="TreeGrafter"/>
</dbReference>
<accession>A0A2K9NUV0</accession>